<comment type="catalytic activity">
    <reaction evidence="1">
        <text>S-ubiquitinyl-[E2 ubiquitin-conjugating enzyme]-L-cysteine + [acceptor protein]-L-lysine = [E2 ubiquitin-conjugating enzyme]-L-cysteine + N(6)-ubiquitinyl-[acceptor protein]-L-lysine.</text>
        <dbReference type="EC" id="2.3.2.27"/>
    </reaction>
</comment>
<protein>
    <recommendedName>
        <fullName evidence="2">RING-type E3 ubiquitin transferase</fullName>
        <ecNumber evidence="2">2.3.2.27</ecNumber>
    </recommendedName>
    <alternativeName>
        <fullName evidence="9">RING-type E3 ubiquitin transferase makorin-1</fullName>
    </alternativeName>
</protein>
<evidence type="ECO:0000313" key="15">
    <source>
        <dbReference type="Proteomes" id="UP000322234"/>
    </source>
</evidence>
<dbReference type="InterPro" id="IPR017907">
    <property type="entry name" value="Znf_RING_CS"/>
</dbReference>
<dbReference type="SUPFAM" id="SSF57850">
    <property type="entry name" value="RING/U-box"/>
    <property type="match status" value="1"/>
</dbReference>
<dbReference type="GO" id="GO:0061630">
    <property type="term" value="F:ubiquitin protein ligase activity"/>
    <property type="evidence" value="ECO:0007669"/>
    <property type="project" value="UniProtKB-EC"/>
</dbReference>
<dbReference type="InterPro" id="IPR013083">
    <property type="entry name" value="Znf_RING/FYVE/PHD"/>
</dbReference>
<dbReference type="SMART" id="SM00184">
    <property type="entry name" value="RING"/>
    <property type="match status" value="1"/>
</dbReference>
<evidence type="ECO:0000256" key="1">
    <source>
        <dbReference type="ARBA" id="ARBA00000900"/>
    </source>
</evidence>
<dbReference type="Gene3D" id="3.30.40.10">
    <property type="entry name" value="Zinc/RING finger domain, C3HC4 (zinc finger)"/>
    <property type="match status" value="1"/>
</dbReference>
<dbReference type="EC" id="2.3.2.27" evidence="2"/>
<keyword evidence="5" id="KW-0677">Repeat</keyword>
<dbReference type="GO" id="GO:0000209">
    <property type="term" value="P:protein polyubiquitination"/>
    <property type="evidence" value="ECO:0007669"/>
    <property type="project" value="InterPro"/>
</dbReference>
<dbReference type="PROSITE" id="PS50089">
    <property type="entry name" value="ZF_RING_2"/>
    <property type="match status" value="1"/>
</dbReference>
<accession>A0A6B0S910</accession>
<dbReference type="EMBL" id="VBQZ03000251">
    <property type="protein sequence ID" value="MXQ98540.1"/>
    <property type="molecule type" value="Genomic_DNA"/>
</dbReference>
<evidence type="ECO:0000256" key="3">
    <source>
        <dbReference type="ARBA" id="ARBA00022679"/>
    </source>
</evidence>
<organism evidence="14 15">
    <name type="scientific">Bos mutus</name>
    <name type="common">wild yak</name>
    <dbReference type="NCBI Taxonomy" id="72004"/>
    <lineage>
        <taxon>Eukaryota</taxon>
        <taxon>Metazoa</taxon>
        <taxon>Chordata</taxon>
        <taxon>Craniata</taxon>
        <taxon>Vertebrata</taxon>
        <taxon>Euteleostomi</taxon>
        <taxon>Mammalia</taxon>
        <taxon>Eutheria</taxon>
        <taxon>Laurasiatheria</taxon>
        <taxon>Artiodactyla</taxon>
        <taxon>Ruminantia</taxon>
        <taxon>Pecora</taxon>
        <taxon>Bovidae</taxon>
        <taxon>Bovinae</taxon>
        <taxon>Bos</taxon>
    </lineage>
</organism>
<proteinExistence type="predicted"/>
<evidence type="ECO:0000256" key="2">
    <source>
        <dbReference type="ARBA" id="ARBA00012483"/>
    </source>
</evidence>
<keyword evidence="6 10" id="KW-0863">Zinc-finger</keyword>
<evidence type="ECO:0000313" key="14">
    <source>
        <dbReference type="EMBL" id="MXQ98540.1"/>
    </source>
</evidence>
<keyword evidence="3" id="KW-0808">Transferase</keyword>
<evidence type="ECO:0000256" key="6">
    <source>
        <dbReference type="ARBA" id="ARBA00022771"/>
    </source>
</evidence>
<evidence type="ECO:0000256" key="11">
    <source>
        <dbReference type="SAM" id="MobiDB-lite"/>
    </source>
</evidence>
<evidence type="ECO:0000256" key="7">
    <source>
        <dbReference type="ARBA" id="ARBA00022786"/>
    </source>
</evidence>
<evidence type="ECO:0000256" key="8">
    <source>
        <dbReference type="ARBA" id="ARBA00022833"/>
    </source>
</evidence>
<dbReference type="Pfam" id="PF15815">
    <property type="entry name" value="MKRN1_C"/>
    <property type="match status" value="1"/>
</dbReference>
<keyword evidence="8 10" id="KW-0862">Zinc</keyword>
<evidence type="ECO:0000256" key="4">
    <source>
        <dbReference type="ARBA" id="ARBA00022723"/>
    </source>
</evidence>
<dbReference type="InterPro" id="IPR001841">
    <property type="entry name" value="Znf_RING"/>
</dbReference>
<dbReference type="PROSITE" id="PS50103">
    <property type="entry name" value="ZF_C3H1"/>
    <property type="match status" value="1"/>
</dbReference>
<dbReference type="Gene3D" id="3.30.420.100">
    <property type="match status" value="2"/>
</dbReference>
<sequence length="479" mass="54585">MEPPADAQDDLSALRRIAHKVILPSGLPEWTSKVERDERIGGIEEILIKLNRTENPAGSQGAWAIIWLLHGICVFVQSGIGGCRSIVSCRHGSLFCRMGFVKVVKNKTYFERYQMKLRRRQDSKTDYYARKRLMVQRLLDQFGMDKIYEAMWRCPAMNTTWKALMVNLVPSPHIWMQDLARSNTRNKILGILKGAVDGDGQIPYADGKEPVQKTINAMKFVPGQPYCGQITPSSTEGPLQGSVTKEDLEREQSTVNTKKQFCPYATVGECRYGEYCMDLHGDACDMCGLQVLYPVDAAQRSQHIKSCIKTHKKDMELSFTVQRSKDMVCGICMEVVYEKANPSKHHFGILSNCNHIYCLKCICNWRSAKQFESKMIKSCLECQIISNFVIPSEYWVEEKKREAETHSEIQKGNEQQGLQLIEDRDNGNPLDDKEEVVTFELGEMLLMLLAAGGGDNLTDSEDEWDLFHDELEDFYDLDL</sequence>
<name>A0A6B0S910_9CETA</name>
<keyword evidence="4 10" id="KW-0479">Metal-binding</keyword>
<feature type="region of interest" description="Disordered" evidence="11">
    <location>
        <begin position="405"/>
        <end position="430"/>
    </location>
</feature>
<keyword evidence="15" id="KW-1185">Reference proteome</keyword>
<dbReference type="InterPro" id="IPR031644">
    <property type="entry name" value="MKRN1_C"/>
</dbReference>
<dbReference type="PANTHER" id="PTHR11224:SF37">
    <property type="entry name" value="E3 UBIQUITIN-PROTEIN LIGASE MAKORIN-1"/>
    <property type="match status" value="1"/>
</dbReference>
<dbReference type="PROSITE" id="PS00518">
    <property type="entry name" value="ZF_RING_1"/>
    <property type="match status" value="1"/>
</dbReference>
<dbReference type="GO" id="GO:0008270">
    <property type="term" value="F:zinc ion binding"/>
    <property type="evidence" value="ECO:0007669"/>
    <property type="project" value="UniProtKB-KW"/>
</dbReference>
<feature type="domain" description="RING-type" evidence="12">
    <location>
        <begin position="329"/>
        <end position="383"/>
    </location>
</feature>
<evidence type="ECO:0000256" key="9">
    <source>
        <dbReference type="ARBA" id="ARBA00042581"/>
    </source>
</evidence>
<dbReference type="FunFam" id="3.30.40.10:FF:000117">
    <property type="entry name" value="Probable E3 ubiquitin-protein ligase makorin-1"/>
    <property type="match status" value="1"/>
</dbReference>
<feature type="zinc finger region" description="C3H1-type" evidence="10">
    <location>
        <begin position="256"/>
        <end position="283"/>
    </location>
</feature>
<dbReference type="InterPro" id="IPR045072">
    <property type="entry name" value="MKRN-like"/>
</dbReference>
<feature type="domain" description="C3H1-type" evidence="13">
    <location>
        <begin position="256"/>
        <end position="283"/>
    </location>
</feature>
<gene>
    <name evidence="14" type="ORF">E5288_WYG008144</name>
</gene>
<reference evidence="14" key="1">
    <citation type="submission" date="2019-10" db="EMBL/GenBank/DDBJ databases">
        <title>The sequence and de novo assembly of the wild yak genome.</title>
        <authorList>
            <person name="Liu Y."/>
        </authorList>
    </citation>
    <scope>NUCLEOTIDE SEQUENCE [LARGE SCALE GENOMIC DNA]</scope>
    <source>
        <strain evidence="14">WY2019</strain>
    </source>
</reference>
<comment type="caution">
    <text evidence="14">The sequence shown here is derived from an EMBL/GenBank/DDBJ whole genome shotgun (WGS) entry which is preliminary data.</text>
</comment>
<evidence type="ECO:0000256" key="10">
    <source>
        <dbReference type="PROSITE-ProRule" id="PRU00723"/>
    </source>
</evidence>
<dbReference type="Proteomes" id="UP000322234">
    <property type="component" value="Unassembled WGS sequence"/>
</dbReference>
<dbReference type="InterPro" id="IPR000571">
    <property type="entry name" value="Znf_CCCH"/>
</dbReference>
<dbReference type="AlphaFoldDB" id="A0A6B0S910"/>
<dbReference type="PANTHER" id="PTHR11224">
    <property type="entry name" value="MAKORIN-RELATED"/>
    <property type="match status" value="1"/>
</dbReference>
<evidence type="ECO:0000259" key="13">
    <source>
        <dbReference type="PROSITE" id="PS50103"/>
    </source>
</evidence>
<evidence type="ECO:0000256" key="5">
    <source>
        <dbReference type="ARBA" id="ARBA00022737"/>
    </source>
</evidence>
<evidence type="ECO:0000259" key="12">
    <source>
        <dbReference type="PROSITE" id="PS50089"/>
    </source>
</evidence>
<keyword evidence="7" id="KW-0833">Ubl conjugation pathway</keyword>